<dbReference type="NCBIfam" id="TIGR00249">
    <property type="entry name" value="sixA"/>
    <property type="match status" value="1"/>
</dbReference>
<dbReference type="RefSeq" id="WP_187755714.1">
    <property type="nucleotide sequence ID" value="NZ_JABURY010000016.1"/>
</dbReference>
<dbReference type="SMART" id="SM00855">
    <property type="entry name" value="PGAM"/>
    <property type="match status" value="1"/>
</dbReference>
<name>A0ABR7QZ82_9GAMM</name>
<gene>
    <name evidence="1" type="primary">sixA</name>
    <name evidence="1" type="ORF">FcAc13_08165</name>
</gene>
<organism evidence="1 2">
    <name type="scientific">Frischella japonica</name>
    <dbReference type="NCBI Taxonomy" id="2741544"/>
    <lineage>
        <taxon>Bacteria</taxon>
        <taxon>Pseudomonadati</taxon>
        <taxon>Pseudomonadota</taxon>
        <taxon>Gammaproteobacteria</taxon>
        <taxon>Orbales</taxon>
        <taxon>Orbaceae</taxon>
        <taxon>Frischella</taxon>
    </lineage>
</organism>
<reference evidence="1 2" key="1">
    <citation type="submission" date="2020-06" db="EMBL/GenBank/DDBJ databases">
        <title>Frischella cerana isolated from Apis cerana gut homogenate.</title>
        <authorList>
            <person name="Wolter L.A."/>
            <person name="Suenami S."/>
            <person name="Miyazaki R."/>
        </authorList>
    </citation>
    <scope>NUCLEOTIDE SEQUENCE [LARGE SCALE GENOMIC DNA]</scope>
    <source>
        <strain evidence="1 2">Ac13</strain>
    </source>
</reference>
<comment type="caution">
    <text evidence="1">The sequence shown here is derived from an EMBL/GenBank/DDBJ whole genome shotgun (WGS) entry which is preliminary data.</text>
</comment>
<dbReference type="CDD" id="cd07067">
    <property type="entry name" value="HP_PGM_like"/>
    <property type="match status" value="1"/>
</dbReference>
<dbReference type="Pfam" id="PF00300">
    <property type="entry name" value="His_Phos_1"/>
    <property type="match status" value="1"/>
</dbReference>
<evidence type="ECO:0000313" key="2">
    <source>
        <dbReference type="Proteomes" id="UP000651208"/>
    </source>
</evidence>
<dbReference type="Gene3D" id="3.40.50.1240">
    <property type="entry name" value="Phosphoglycerate mutase-like"/>
    <property type="match status" value="1"/>
</dbReference>
<dbReference type="Proteomes" id="UP000651208">
    <property type="component" value="Unassembled WGS sequence"/>
</dbReference>
<accession>A0ABR7QZ82</accession>
<evidence type="ECO:0000313" key="1">
    <source>
        <dbReference type="EMBL" id="MBC9131283.1"/>
    </source>
</evidence>
<dbReference type="SUPFAM" id="SSF53254">
    <property type="entry name" value="Phosphoglycerate mutase-like"/>
    <property type="match status" value="1"/>
</dbReference>
<dbReference type="InterPro" id="IPR013078">
    <property type="entry name" value="His_Pase_superF_clade-1"/>
</dbReference>
<sequence>MLKVYIMRHGEAGYSATSDSSRPLTSFGQKQCASVAYWFKQHDIVIDLAMVSPYLRAQQSFAFFPDQILVNKIETSQWLTPSGNTDQVINSLITLPSLGISSVLLVSHLPLVGYLVNDLCPHIAPPMFSPADVAFVTLSAEGQGKLEWFHHPI</sequence>
<keyword evidence="2" id="KW-1185">Reference proteome</keyword>
<proteinExistence type="predicted"/>
<dbReference type="EMBL" id="JABURY010000016">
    <property type="protein sequence ID" value="MBC9131283.1"/>
    <property type="molecule type" value="Genomic_DNA"/>
</dbReference>
<protein>
    <submittedName>
        <fullName evidence="1">Phosphohistidine phosphatase SixA</fullName>
    </submittedName>
</protein>
<dbReference type="InterPro" id="IPR029033">
    <property type="entry name" value="His_PPase_superfam"/>
</dbReference>
<dbReference type="InterPro" id="IPR004449">
    <property type="entry name" value="SixA"/>
</dbReference>